<organism evidence="6 7">
    <name type="scientific">Cinchona calisaya</name>
    <dbReference type="NCBI Taxonomy" id="153742"/>
    <lineage>
        <taxon>Eukaryota</taxon>
        <taxon>Viridiplantae</taxon>
        <taxon>Streptophyta</taxon>
        <taxon>Embryophyta</taxon>
        <taxon>Tracheophyta</taxon>
        <taxon>Spermatophyta</taxon>
        <taxon>Magnoliopsida</taxon>
        <taxon>eudicotyledons</taxon>
        <taxon>Gunneridae</taxon>
        <taxon>Pentapetalae</taxon>
        <taxon>asterids</taxon>
        <taxon>lamiids</taxon>
        <taxon>Gentianales</taxon>
        <taxon>Rubiaceae</taxon>
        <taxon>Cinchonoideae</taxon>
        <taxon>Cinchoneae</taxon>
        <taxon>Cinchona</taxon>
    </lineage>
</organism>
<dbReference type="PRINTS" id="PR00909">
    <property type="entry name" value="SPERMDNBNDNG"/>
</dbReference>
<reference evidence="6 7" key="1">
    <citation type="submission" date="2024-11" db="EMBL/GenBank/DDBJ databases">
        <title>A near-complete genome assembly of Cinchona calisaya.</title>
        <authorList>
            <person name="Lian D.C."/>
            <person name="Zhao X.W."/>
            <person name="Wei L."/>
        </authorList>
    </citation>
    <scope>NUCLEOTIDE SEQUENCE [LARGE SCALE GENOMIC DNA]</scope>
    <source>
        <tissue evidence="6">Nenye</tissue>
    </source>
</reference>
<keyword evidence="7" id="KW-1185">Reference proteome</keyword>
<sequence length="540" mass="59935">MLSIPSSPTSIHHPLNPNTTLLQNPSKNPQFSSLHNQSLPLPILKVSATSGDRNLTSTSPTTVDILGKLAISSVLFLGLGFGHRGLSASACTQIPPIASIVDNQNQDLGDVGKSENLENVEADEMKAAFEKWKSKTYALTVPLRIVALRNSLPPIWFQEFMRSQGQRVRLRLEFRQSLRDIFSELCLSRDKGVINQKSALAADVVTLGDSWLSFAIKEGLIEAIQGVEGQDWFRDLTDEWKVYLRRSSDGKLDPLGQIWAAPYRWGSLVIAYKKSKFQKHNLAPIEDWADLWRPELSGKISMVDSSREIVGAVLKYMGASYNTQNITSEVFGGKTALQENLALFAKQVRLFDSRYYLKAFGVGDVWVAVGWSSDILPAAKRMSNVAVVVPKSGASLWADLWAIPATSRVKTDKVGGRVRGPSPLVFQWIEFCLQYARALSFNGEAIPGASPIVFEDLVQGSENISKGRPKLETNLIACIPPPEILARCEFLEPLPEETMADYKYLTDSIKKPKHSVMQTLQYYILRVVQPFLPKVQSKAA</sequence>
<comment type="subcellular location">
    <subcellularLocation>
        <location evidence="1">Periplasm</location>
    </subcellularLocation>
</comment>
<feature type="region of interest" description="Disordered" evidence="5">
    <location>
        <begin position="1"/>
        <end position="34"/>
    </location>
</feature>
<evidence type="ECO:0000313" key="6">
    <source>
        <dbReference type="EMBL" id="KAL3498118.1"/>
    </source>
</evidence>
<dbReference type="EMBL" id="JBJUIK010000017">
    <property type="protein sequence ID" value="KAL3498118.1"/>
    <property type="molecule type" value="Genomic_DNA"/>
</dbReference>
<evidence type="ECO:0000256" key="5">
    <source>
        <dbReference type="SAM" id="MobiDB-lite"/>
    </source>
</evidence>
<accession>A0ABD2XT21</accession>
<evidence type="ECO:0000256" key="4">
    <source>
        <dbReference type="ARBA" id="ARBA00022764"/>
    </source>
</evidence>
<evidence type="ECO:0000256" key="2">
    <source>
        <dbReference type="ARBA" id="ARBA00022448"/>
    </source>
</evidence>
<dbReference type="SUPFAM" id="SSF53850">
    <property type="entry name" value="Periplasmic binding protein-like II"/>
    <property type="match status" value="1"/>
</dbReference>
<gene>
    <name evidence="6" type="ORF">ACH5RR_040850</name>
</gene>
<keyword evidence="2" id="KW-0813">Transport</keyword>
<dbReference type="AlphaFoldDB" id="A0ABD2XT21"/>
<feature type="compositionally biased region" description="Low complexity" evidence="5">
    <location>
        <begin position="1"/>
        <end position="14"/>
    </location>
</feature>
<proteinExistence type="predicted"/>
<keyword evidence="3" id="KW-0732">Signal</keyword>
<dbReference type="Proteomes" id="UP001630127">
    <property type="component" value="Unassembled WGS sequence"/>
</dbReference>
<comment type="caution">
    <text evidence="6">The sequence shown here is derived from an EMBL/GenBank/DDBJ whole genome shotgun (WGS) entry which is preliminary data.</text>
</comment>
<evidence type="ECO:0000256" key="3">
    <source>
        <dbReference type="ARBA" id="ARBA00022729"/>
    </source>
</evidence>
<protein>
    <submittedName>
        <fullName evidence="6">Uncharacterized protein</fullName>
    </submittedName>
</protein>
<keyword evidence="4" id="KW-0574">Periplasm</keyword>
<dbReference type="PANTHER" id="PTHR30222">
    <property type="entry name" value="SPERMIDINE/PUTRESCINE-BINDING PERIPLASMIC PROTEIN"/>
    <property type="match status" value="1"/>
</dbReference>
<dbReference type="Gene3D" id="3.40.190.10">
    <property type="entry name" value="Periplasmic binding protein-like II"/>
    <property type="match status" value="2"/>
</dbReference>
<dbReference type="InterPro" id="IPR001188">
    <property type="entry name" value="Sperm_putr-bd"/>
</dbReference>
<dbReference type="PANTHER" id="PTHR30222:SF17">
    <property type="entry name" value="SPERMIDINE_PUTRESCINE-BINDING PERIPLASMIC PROTEIN"/>
    <property type="match status" value="1"/>
</dbReference>
<dbReference type="Pfam" id="PF13343">
    <property type="entry name" value="SBP_bac_6"/>
    <property type="match status" value="1"/>
</dbReference>
<feature type="compositionally biased region" description="Polar residues" evidence="5">
    <location>
        <begin position="16"/>
        <end position="34"/>
    </location>
</feature>
<evidence type="ECO:0000313" key="7">
    <source>
        <dbReference type="Proteomes" id="UP001630127"/>
    </source>
</evidence>
<name>A0ABD2XT21_9GENT</name>
<evidence type="ECO:0000256" key="1">
    <source>
        <dbReference type="ARBA" id="ARBA00004418"/>
    </source>
</evidence>
<dbReference type="CDD" id="cd13661">
    <property type="entry name" value="PBP2_PotD_PotF_like_1"/>
    <property type="match status" value="1"/>
</dbReference>